<gene>
    <name evidence="2" type="ORF">CQA58_01325</name>
</gene>
<dbReference type="Gene3D" id="1.10.10.10">
    <property type="entry name" value="Winged helix-like DNA-binding domain superfamily/Winged helix DNA-binding domain"/>
    <property type="match status" value="1"/>
</dbReference>
<feature type="binding site" evidence="1">
    <location>
        <position position="82"/>
    </location>
    <ligand>
        <name>Zn(2+)</name>
        <dbReference type="ChEBI" id="CHEBI:29105"/>
    </ligand>
</feature>
<keyword evidence="3" id="KW-1185">Reference proteome</keyword>
<evidence type="ECO:0000256" key="1">
    <source>
        <dbReference type="PIRSR" id="PIRSR602481-1"/>
    </source>
</evidence>
<name>A0A3D8J3A7_9HELI</name>
<dbReference type="OrthoDB" id="8659436at2"/>
<dbReference type="GO" id="GO:0003700">
    <property type="term" value="F:DNA-binding transcription factor activity"/>
    <property type="evidence" value="ECO:0007669"/>
    <property type="project" value="InterPro"/>
</dbReference>
<dbReference type="EMBL" id="NXLV01000002">
    <property type="protein sequence ID" value="RDU71706.1"/>
    <property type="molecule type" value="Genomic_DNA"/>
</dbReference>
<proteinExistence type="predicted"/>
<accession>A0A3D8J3A7</accession>
<keyword evidence="1" id="KW-0862">Zinc</keyword>
<dbReference type="RefSeq" id="WP_115568916.1">
    <property type="nucleotide sequence ID" value="NZ_NXLV01000002.1"/>
</dbReference>
<protein>
    <submittedName>
        <fullName evidence="2">Fur family transcriptional regulator</fullName>
    </submittedName>
</protein>
<dbReference type="GO" id="GO:0046872">
    <property type="term" value="F:metal ion binding"/>
    <property type="evidence" value="ECO:0007669"/>
    <property type="project" value="UniProtKB-KW"/>
</dbReference>
<sequence>MNAIELLKDHHIGISDLRVQMLEILSKANTPISFESFPLEANKTTFYRNMELFEREGIVIRTEIERKGFYELASKARAYFVCEVCKEISNISMPEIKGKVKSVLIKGVCEKCDEEER</sequence>
<dbReference type="SUPFAM" id="SSF46785">
    <property type="entry name" value="Winged helix' DNA-binding domain"/>
    <property type="match status" value="1"/>
</dbReference>
<dbReference type="Pfam" id="PF01475">
    <property type="entry name" value="FUR"/>
    <property type="match status" value="1"/>
</dbReference>
<evidence type="ECO:0000313" key="3">
    <source>
        <dbReference type="Proteomes" id="UP000257045"/>
    </source>
</evidence>
<keyword evidence="1" id="KW-0479">Metal-binding</keyword>
<dbReference type="Proteomes" id="UP000257045">
    <property type="component" value="Unassembled WGS sequence"/>
</dbReference>
<dbReference type="AlphaFoldDB" id="A0A3D8J3A7"/>
<comment type="caution">
    <text evidence="2">The sequence shown here is derived from an EMBL/GenBank/DDBJ whole genome shotgun (WGS) entry which is preliminary data.</text>
</comment>
<evidence type="ECO:0000313" key="2">
    <source>
        <dbReference type="EMBL" id="RDU71706.1"/>
    </source>
</evidence>
<dbReference type="InterPro" id="IPR036388">
    <property type="entry name" value="WH-like_DNA-bd_sf"/>
</dbReference>
<feature type="binding site" evidence="1">
    <location>
        <position position="85"/>
    </location>
    <ligand>
        <name>Zn(2+)</name>
        <dbReference type="ChEBI" id="CHEBI:29105"/>
    </ligand>
</feature>
<dbReference type="InterPro" id="IPR002481">
    <property type="entry name" value="FUR"/>
</dbReference>
<reference evidence="2 3" key="1">
    <citation type="submission" date="2018-04" db="EMBL/GenBank/DDBJ databases">
        <title>Novel Campyloabacter and Helicobacter Species and Strains.</title>
        <authorList>
            <person name="Mannion A.J."/>
            <person name="Shen Z."/>
            <person name="Fox J.G."/>
        </authorList>
    </citation>
    <scope>NUCLEOTIDE SEQUENCE [LARGE SCALE GENOMIC DNA]</scope>
    <source>
        <strain evidence="2 3">MIT 04-9366</strain>
    </source>
</reference>
<organism evidence="2 3">
    <name type="scientific">Helicobacter brantae</name>
    <dbReference type="NCBI Taxonomy" id="375927"/>
    <lineage>
        <taxon>Bacteria</taxon>
        <taxon>Pseudomonadati</taxon>
        <taxon>Campylobacterota</taxon>
        <taxon>Epsilonproteobacteria</taxon>
        <taxon>Campylobacterales</taxon>
        <taxon>Helicobacteraceae</taxon>
        <taxon>Helicobacter</taxon>
    </lineage>
</organism>
<dbReference type="InterPro" id="IPR036390">
    <property type="entry name" value="WH_DNA-bd_sf"/>
</dbReference>
<comment type="cofactor">
    <cofactor evidence="1">
        <name>Zn(2+)</name>
        <dbReference type="ChEBI" id="CHEBI:29105"/>
    </cofactor>
    <text evidence="1">Binds 1 zinc ion per subunit.</text>
</comment>